<keyword evidence="2 7" id="KW-0378">Hydrolase</keyword>
<evidence type="ECO:0000259" key="10">
    <source>
        <dbReference type="PROSITE" id="PS51195"/>
    </source>
</evidence>
<dbReference type="InterPro" id="IPR027417">
    <property type="entry name" value="P-loop_NTPase"/>
</dbReference>
<dbReference type="InterPro" id="IPR000629">
    <property type="entry name" value="RNA-helicase_DEAD-box_CS"/>
</dbReference>
<dbReference type="Pfam" id="PF00271">
    <property type="entry name" value="Helicase_C"/>
    <property type="match status" value="1"/>
</dbReference>
<accession>A0A5D8ZFF4</accession>
<dbReference type="CDD" id="cd18787">
    <property type="entry name" value="SF2_C_DEAD"/>
    <property type="match status" value="1"/>
</dbReference>
<dbReference type="InterPro" id="IPR014014">
    <property type="entry name" value="RNA_helicase_DEAD_Q_motif"/>
</dbReference>
<evidence type="ECO:0000256" key="5">
    <source>
        <dbReference type="ARBA" id="ARBA00038437"/>
    </source>
</evidence>
<keyword evidence="3 7" id="KW-0347">Helicase</keyword>
<protein>
    <submittedName>
        <fullName evidence="11">ATP-dependent RNA helicase DbpA</fullName>
        <ecNumber evidence="11">3.6.4.13</ecNumber>
    </submittedName>
</protein>
<dbReference type="InterPro" id="IPR044742">
    <property type="entry name" value="DEAD/DEAH_RhlB"/>
</dbReference>
<dbReference type="InterPro" id="IPR005580">
    <property type="entry name" value="DbpA/CsdA_RNA-bd_dom"/>
</dbReference>
<dbReference type="GO" id="GO:0005524">
    <property type="term" value="F:ATP binding"/>
    <property type="evidence" value="ECO:0007669"/>
    <property type="project" value="UniProtKB-KW"/>
</dbReference>
<evidence type="ECO:0000256" key="3">
    <source>
        <dbReference type="ARBA" id="ARBA00022806"/>
    </source>
</evidence>
<dbReference type="EC" id="3.6.4.13" evidence="11"/>
<dbReference type="SUPFAM" id="SSF52540">
    <property type="entry name" value="P-loop containing nucleoside triphosphate hydrolases"/>
    <property type="match status" value="1"/>
</dbReference>
<dbReference type="AlphaFoldDB" id="A0A5D8ZFF4"/>
<evidence type="ECO:0000256" key="4">
    <source>
        <dbReference type="ARBA" id="ARBA00022840"/>
    </source>
</evidence>
<dbReference type="Pfam" id="PF00270">
    <property type="entry name" value="DEAD"/>
    <property type="match status" value="1"/>
</dbReference>
<evidence type="ECO:0000259" key="9">
    <source>
        <dbReference type="PROSITE" id="PS51194"/>
    </source>
</evidence>
<dbReference type="Gene3D" id="3.30.70.330">
    <property type="match status" value="1"/>
</dbReference>
<dbReference type="OrthoDB" id="9805696at2"/>
<dbReference type="InterPro" id="IPR011545">
    <property type="entry name" value="DEAD/DEAH_box_helicase_dom"/>
</dbReference>
<dbReference type="GO" id="GO:0016787">
    <property type="term" value="F:hydrolase activity"/>
    <property type="evidence" value="ECO:0007669"/>
    <property type="project" value="UniProtKB-KW"/>
</dbReference>
<dbReference type="SMART" id="SM00487">
    <property type="entry name" value="DEXDc"/>
    <property type="match status" value="1"/>
</dbReference>
<dbReference type="GO" id="GO:0003676">
    <property type="term" value="F:nucleic acid binding"/>
    <property type="evidence" value="ECO:0007669"/>
    <property type="project" value="InterPro"/>
</dbReference>
<sequence length="460" mass="49863">MTDAVEFTDLPLAPALFQGLDALGHVRMTPVQARALPLLLEGRDLIGQAPTGSGKTAAFGLALLHRLDLSDIRVQALVLCPTRELADQVAKQIRRLGTGMPNLKLLTLFGGVALGPQLASLEHPPHVVVGTPGRVQELLRKKVLHLRDVRVLVLDEADRMLDMGFEEPIREIIKATPASRQTLLFSATYPEAIRDVARAAMRDPVEVTIGGEAEAAQIEQRFYDVEPAQKPAALAGLLIEHGGESAVVFCNMRRDTEEVVASLAHLGFTALALHGDMEQRDREEVLVRFANRSCGVLVASDVAARGLDVEDLGLVVNYDVPNDADTYVHRIGRTARAGKKGTALTLCTPREQPRLRVIDEALGLRVTTRRPPLAALRANVGVRAAMVTLRIDAGRTDKLRPGDIVGALTGDAGLKADAIGKIDVFATRSYVAVARAQAERALTRLQEGRIKAKKFRVRKL</sequence>
<evidence type="ECO:0000313" key="12">
    <source>
        <dbReference type="Proteomes" id="UP000323164"/>
    </source>
</evidence>
<comment type="caution">
    <text evidence="11">The sequence shown here is derived from an EMBL/GenBank/DDBJ whole genome shotgun (WGS) entry which is preliminary data.</text>
</comment>
<feature type="domain" description="DEAD-box RNA helicase Q" evidence="10">
    <location>
        <begin position="5"/>
        <end position="33"/>
    </location>
</feature>
<evidence type="ECO:0000259" key="8">
    <source>
        <dbReference type="PROSITE" id="PS51192"/>
    </source>
</evidence>
<evidence type="ECO:0000256" key="6">
    <source>
        <dbReference type="PROSITE-ProRule" id="PRU00552"/>
    </source>
</evidence>
<dbReference type="InterPro" id="IPR050079">
    <property type="entry name" value="DEAD_box_RNA_helicase"/>
</dbReference>
<dbReference type="InterPro" id="IPR001650">
    <property type="entry name" value="Helicase_C-like"/>
</dbReference>
<dbReference type="PROSITE" id="PS00039">
    <property type="entry name" value="DEAD_ATP_HELICASE"/>
    <property type="match status" value="1"/>
</dbReference>
<gene>
    <name evidence="11" type="primary">dbpA</name>
    <name evidence="11" type="ORF">FW784_01705</name>
</gene>
<comment type="similarity">
    <text evidence="5 7">Belongs to the DEAD box helicase family.</text>
</comment>
<dbReference type="EMBL" id="VTRV01000009">
    <property type="protein sequence ID" value="TZF91424.1"/>
    <property type="molecule type" value="Genomic_DNA"/>
</dbReference>
<reference evidence="11 12" key="1">
    <citation type="submission" date="2019-08" db="EMBL/GenBank/DDBJ databases">
        <title>Draft genome sequence of Lysobacter sp. UKS-15.</title>
        <authorList>
            <person name="Im W.-T."/>
        </authorList>
    </citation>
    <scope>NUCLEOTIDE SEQUENCE [LARGE SCALE GENOMIC DNA]</scope>
    <source>
        <strain evidence="11 12">UKS-15</strain>
    </source>
</reference>
<dbReference type="RefSeq" id="WP_149351626.1">
    <property type="nucleotide sequence ID" value="NZ_VTRV01000009.1"/>
</dbReference>
<dbReference type="CDD" id="cd00268">
    <property type="entry name" value="DEADc"/>
    <property type="match status" value="1"/>
</dbReference>
<feature type="domain" description="Helicase C-terminal" evidence="9">
    <location>
        <begin position="217"/>
        <end position="377"/>
    </location>
</feature>
<dbReference type="PANTHER" id="PTHR47959">
    <property type="entry name" value="ATP-DEPENDENT RNA HELICASE RHLE-RELATED"/>
    <property type="match status" value="1"/>
</dbReference>
<dbReference type="Proteomes" id="UP000323164">
    <property type="component" value="Unassembled WGS sequence"/>
</dbReference>
<keyword evidence="4 7" id="KW-0067">ATP-binding</keyword>
<evidence type="ECO:0000256" key="7">
    <source>
        <dbReference type="RuleBase" id="RU000492"/>
    </source>
</evidence>
<dbReference type="SMART" id="SM00490">
    <property type="entry name" value="HELICc"/>
    <property type="match status" value="1"/>
</dbReference>
<keyword evidence="1 7" id="KW-0547">Nucleotide-binding</keyword>
<dbReference type="Pfam" id="PF03880">
    <property type="entry name" value="DbpA"/>
    <property type="match status" value="1"/>
</dbReference>
<dbReference type="GO" id="GO:0005829">
    <property type="term" value="C:cytosol"/>
    <property type="evidence" value="ECO:0007669"/>
    <property type="project" value="TreeGrafter"/>
</dbReference>
<dbReference type="NCBIfam" id="NF008744">
    <property type="entry name" value="PRK11776.1"/>
    <property type="match status" value="1"/>
</dbReference>
<dbReference type="GO" id="GO:0003724">
    <property type="term" value="F:RNA helicase activity"/>
    <property type="evidence" value="ECO:0007669"/>
    <property type="project" value="UniProtKB-EC"/>
</dbReference>
<dbReference type="InterPro" id="IPR014001">
    <property type="entry name" value="Helicase_ATP-bd"/>
</dbReference>
<evidence type="ECO:0000256" key="1">
    <source>
        <dbReference type="ARBA" id="ARBA00022741"/>
    </source>
</evidence>
<keyword evidence="12" id="KW-1185">Reference proteome</keyword>
<dbReference type="Gene3D" id="3.40.50.300">
    <property type="entry name" value="P-loop containing nucleotide triphosphate hydrolases"/>
    <property type="match status" value="2"/>
</dbReference>
<evidence type="ECO:0000256" key="2">
    <source>
        <dbReference type="ARBA" id="ARBA00022801"/>
    </source>
</evidence>
<dbReference type="PROSITE" id="PS51194">
    <property type="entry name" value="HELICASE_CTER"/>
    <property type="match status" value="1"/>
</dbReference>
<dbReference type="PROSITE" id="PS51192">
    <property type="entry name" value="HELICASE_ATP_BIND_1"/>
    <property type="match status" value="1"/>
</dbReference>
<dbReference type="PANTHER" id="PTHR47959:SF1">
    <property type="entry name" value="ATP-DEPENDENT RNA HELICASE DBPA"/>
    <property type="match status" value="1"/>
</dbReference>
<feature type="short sequence motif" description="Q motif" evidence="6">
    <location>
        <begin position="5"/>
        <end position="33"/>
    </location>
</feature>
<organism evidence="11 12">
    <name type="scientific">Cognatilysobacter lacus</name>
    <dbReference type="NCBI Taxonomy" id="1643323"/>
    <lineage>
        <taxon>Bacteria</taxon>
        <taxon>Pseudomonadati</taxon>
        <taxon>Pseudomonadota</taxon>
        <taxon>Gammaproteobacteria</taxon>
        <taxon>Lysobacterales</taxon>
        <taxon>Lysobacteraceae</taxon>
        <taxon>Cognatilysobacter</taxon>
    </lineage>
</organism>
<name>A0A5D8ZFF4_9GAMM</name>
<dbReference type="InterPro" id="IPR012677">
    <property type="entry name" value="Nucleotide-bd_a/b_plait_sf"/>
</dbReference>
<evidence type="ECO:0000313" key="11">
    <source>
        <dbReference type="EMBL" id="TZF91424.1"/>
    </source>
</evidence>
<proteinExistence type="inferred from homology"/>
<feature type="domain" description="Helicase ATP-binding" evidence="8">
    <location>
        <begin position="36"/>
        <end position="207"/>
    </location>
</feature>
<dbReference type="PROSITE" id="PS51195">
    <property type="entry name" value="Q_MOTIF"/>
    <property type="match status" value="1"/>
</dbReference>